<keyword evidence="1" id="KW-0472">Membrane</keyword>
<protein>
    <submittedName>
        <fullName evidence="3">DUF2892 domain-containing protein</fullName>
    </submittedName>
</protein>
<keyword evidence="1" id="KW-0812">Transmembrane</keyword>
<feature type="transmembrane region" description="Helical" evidence="1">
    <location>
        <begin position="21"/>
        <end position="37"/>
    </location>
</feature>
<organism evidence="3 4">
    <name type="scientific">Aquipuribacter nitratireducens</name>
    <dbReference type="NCBI Taxonomy" id="650104"/>
    <lineage>
        <taxon>Bacteria</taxon>
        <taxon>Bacillati</taxon>
        <taxon>Actinomycetota</taxon>
        <taxon>Actinomycetes</taxon>
        <taxon>Micrococcales</taxon>
        <taxon>Intrasporangiaceae</taxon>
        <taxon>Aquipuribacter</taxon>
    </lineage>
</organism>
<evidence type="ECO:0000313" key="3">
    <source>
        <dbReference type="EMBL" id="MFC5382058.1"/>
    </source>
</evidence>
<evidence type="ECO:0000313" key="4">
    <source>
        <dbReference type="Proteomes" id="UP001596122"/>
    </source>
</evidence>
<evidence type="ECO:0000256" key="1">
    <source>
        <dbReference type="SAM" id="Phobius"/>
    </source>
</evidence>
<gene>
    <name evidence="3" type="ORF">ACFPJ6_14900</name>
</gene>
<proteinExistence type="predicted"/>
<name>A0ABW0GQ00_9MICO</name>
<feature type="transmembrane region" description="Helical" evidence="1">
    <location>
        <begin position="43"/>
        <end position="70"/>
    </location>
</feature>
<accession>A0ABW0GQ00</accession>
<dbReference type="Pfam" id="PF11127">
    <property type="entry name" value="YgaP-like_TM"/>
    <property type="match status" value="1"/>
</dbReference>
<reference evidence="4" key="1">
    <citation type="journal article" date="2019" name="Int. J. Syst. Evol. Microbiol.">
        <title>The Global Catalogue of Microorganisms (GCM) 10K type strain sequencing project: providing services to taxonomists for standard genome sequencing and annotation.</title>
        <authorList>
            <consortium name="The Broad Institute Genomics Platform"/>
            <consortium name="The Broad Institute Genome Sequencing Center for Infectious Disease"/>
            <person name="Wu L."/>
            <person name="Ma J."/>
        </authorList>
    </citation>
    <scope>NUCLEOTIDE SEQUENCE [LARGE SCALE GENOMIC DNA]</scope>
    <source>
        <strain evidence="4">CCUG 43114</strain>
    </source>
</reference>
<dbReference type="RefSeq" id="WP_340269855.1">
    <property type="nucleotide sequence ID" value="NZ_JBBEOG010000005.1"/>
</dbReference>
<dbReference type="Proteomes" id="UP001596122">
    <property type="component" value="Unassembled WGS sequence"/>
</dbReference>
<sequence>MTVKERIIAANTTRNVGRTDRAVRALLPFVVLLLWWAEVLPTWAALPLGLFTLMLFPTAFTAACSIYYALGWSTCPVRPDRQDRAA</sequence>
<comment type="caution">
    <text evidence="3">The sequence shown here is derived from an EMBL/GenBank/DDBJ whole genome shotgun (WGS) entry which is preliminary data.</text>
</comment>
<keyword evidence="1" id="KW-1133">Transmembrane helix</keyword>
<dbReference type="InterPro" id="IPR021309">
    <property type="entry name" value="YgaP-like_TM"/>
</dbReference>
<dbReference type="EMBL" id="JBHSLD010000014">
    <property type="protein sequence ID" value="MFC5382058.1"/>
    <property type="molecule type" value="Genomic_DNA"/>
</dbReference>
<keyword evidence="4" id="KW-1185">Reference proteome</keyword>
<feature type="domain" description="Inner membrane protein YgaP-like transmembrane" evidence="2">
    <location>
        <begin position="13"/>
        <end position="77"/>
    </location>
</feature>
<evidence type="ECO:0000259" key="2">
    <source>
        <dbReference type="Pfam" id="PF11127"/>
    </source>
</evidence>